<keyword evidence="1" id="KW-0472">Membrane</keyword>
<evidence type="ECO:0000256" key="1">
    <source>
        <dbReference type="SAM" id="Phobius"/>
    </source>
</evidence>
<evidence type="ECO:0000313" key="2">
    <source>
        <dbReference type="EMBL" id="KAL1488502.1"/>
    </source>
</evidence>
<reference evidence="2 3" key="1">
    <citation type="submission" date="2024-05" db="EMBL/GenBank/DDBJ databases">
        <title>Genetic variation in Jamaican populations of the coffee berry borer (Hypothenemus hampei).</title>
        <authorList>
            <person name="Errbii M."/>
            <person name="Myrie A."/>
        </authorList>
    </citation>
    <scope>NUCLEOTIDE SEQUENCE [LARGE SCALE GENOMIC DNA]</scope>
    <source>
        <strain evidence="2">JA-Hopewell-2020-01-JO</strain>
        <tissue evidence="2">Whole body</tissue>
    </source>
</reference>
<accession>A0ABD1E1E0</accession>
<dbReference type="AlphaFoldDB" id="A0ABD1E1E0"/>
<gene>
    <name evidence="2" type="ORF">ABEB36_014968</name>
</gene>
<keyword evidence="3" id="KW-1185">Reference proteome</keyword>
<organism evidence="2 3">
    <name type="scientific">Hypothenemus hampei</name>
    <name type="common">Coffee berry borer</name>
    <dbReference type="NCBI Taxonomy" id="57062"/>
    <lineage>
        <taxon>Eukaryota</taxon>
        <taxon>Metazoa</taxon>
        <taxon>Ecdysozoa</taxon>
        <taxon>Arthropoda</taxon>
        <taxon>Hexapoda</taxon>
        <taxon>Insecta</taxon>
        <taxon>Pterygota</taxon>
        <taxon>Neoptera</taxon>
        <taxon>Endopterygota</taxon>
        <taxon>Coleoptera</taxon>
        <taxon>Polyphaga</taxon>
        <taxon>Cucujiformia</taxon>
        <taxon>Curculionidae</taxon>
        <taxon>Scolytinae</taxon>
        <taxon>Hypothenemus</taxon>
    </lineage>
</organism>
<feature type="transmembrane region" description="Helical" evidence="1">
    <location>
        <begin position="23"/>
        <end position="44"/>
    </location>
</feature>
<keyword evidence="1" id="KW-0812">Transmembrane</keyword>
<name>A0ABD1E1E0_HYPHA</name>
<proteinExistence type="predicted"/>
<protein>
    <submittedName>
        <fullName evidence="2">Uncharacterized protein</fullName>
    </submittedName>
</protein>
<dbReference type="Proteomes" id="UP001566132">
    <property type="component" value="Unassembled WGS sequence"/>
</dbReference>
<sequence length="124" mass="14314">MLRRSYNELYFKAILRTVFGSKLYYIMLLNPVNIVNLLLITFTLQNLPNTPTTEKEQTIAKEVEEIITGASNDIFWEFVIQDTLEFDDPSEEHEAKIIEDQGDVLIFFNTPGSKVDILKKGLQN</sequence>
<evidence type="ECO:0000313" key="3">
    <source>
        <dbReference type="Proteomes" id="UP001566132"/>
    </source>
</evidence>
<dbReference type="EMBL" id="JBDJPC010000014">
    <property type="protein sequence ID" value="KAL1488502.1"/>
    <property type="molecule type" value="Genomic_DNA"/>
</dbReference>
<keyword evidence="1" id="KW-1133">Transmembrane helix</keyword>
<comment type="caution">
    <text evidence="2">The sequence shown here is derived from an EMBL/GenBank/DDBJ whole genome shotgun (WGS) entry which is preliminary data.</text>
</comment>